<dbReference type="EMBL" id="JAVDTX010000004">
    <property type="protein sequence ID" value="MDR6845325.1"/>
    <property type="molecule type" value="Genomic_DNA"/>
</dbReference>
<comment type="subcellular location">
    <subcellularLocation>
        <location evidence="1">Cell membrane</location>
        <topology evidence="1">Multi-pass membrane protein</topology>
    </subcellularLocation>
</comment>
<reference evidence="9 10" key="1">
    <citation type="submission" date="2023-07" db="EMBL/GenBank/DDBJ databases">
        <title>Sorghum-associated microbial communities from plants grown in Nebraska, USA.</title>
        <authorList>
            <person name="Schachtman D."/>
        </authorList>
    </citation>
    <scope>NUCLEOTIDE SEQUENCE [LARGE SCALE GENOMIC DNA]</scope>
    <source>
        <strain evidence="9 10">BE124</strain>
    </source>
</reference>
<feature type="transmembrane region" description="Helical" evidence="8">
    <location>
        <begin position="291"/>
        <end position="311"/>
    </location>
</feature>
<evidence type="ECO:0000256" key="3">
    <source>
        <dbReference type="ARBA" id="ARBA00022448"/>
    </source>
</evidence>
<dbReference type="SUPFAM" id="SSF144083">
    <property type="entry name" value="Magnesium transport protein CorA, transmembrane region"/>
    <property type="match status" value="1"/>
</dbReference>
<evidence type="ECO:0000256" key="5">
    <source>
        <dbReference type="ARBA" id="ARBA00022692"/>
    </source>
</evidence>
<evidence type="ECO:0000313" key="9">
    <source>
        <dbReference type="EMBL" id="MDR6845325.1"/>
    </source>
</evidence>
<accession>A0ABU1S3X7</accession>
<organism evidence="9 10">
    <name type="scientific">Flavobacterium granuli</name>
    <dbReference type="NCBI Taxonomy" id="280093"/>
    <lineage>
        <taxon>Bacteria</taxon>
        <taxon>Pseudomonadati</taxon>
        <taxon>Bacteroidota</taxon>
        <taxon>Flavobacteriia</taxon>
        <taxon>Flavobacteriales</taxon>
        <taxon>Flavobacteriaceae</taxon>
        <taxon>Flavobacterium</taxon>
    </lineage>
</organism>
<evidence type="ECO:0000313" key="10">
    <source>
        <dbReference type="Proteomes" id="UP001261871"/>
    </source>
</evidence>
<comment type="caution">
    <text evidence="9">The sequence shown here is derived from an EMBL/GenBank/DDBJ whole genome shotgun (WGS) entry which is preliminary data.</text>
</comment>
<evidence type="ECO:0000256" key="4">
    <source>
        <dbReference type="ARBA" id="ARBA00022475"/>
    </source>
</evidence>
<name>A0ABU1S3X7_9FLAO</name>
<sequence>MIEILLKNKEFIKVNRPSEILDQNLDFHVMQFIDYTDEEINWVEEKFGVDFSVMKHYEDIEISSHFLSNDNEVSFHISIPYYDEDKKLIESPVFFIISSKGLFFFSNSGVDLFFNKTYSYKFLQLQQLIDTKTILKFQIEFISDYFADITESETKKVKALASTILLEKKFSAEVMDLITRYNFNNLLLKECLLETTRVFNLYKKSSWQQKNDIKETIESELNDLSVVSDYIQFNFDRLDDLKENVSNKIDLEQNHIFKTLTVVTVCISLPTFIAGLYGMNFENMPELRAHFGYPLAVIAMVFAAVLPYIYFKRKKWL</sequence>
<feature type="transmembrane region" description="Helical" evidence="8">
    <location>
        <begin position="256"/>
        <end position="279"/>
    </location>
</feature>
<dbReference type="RefSeq" id="WP_310006518.1">
    <property type="nucleotide sequence ID" value="NZ_JAVDTX010000004.1"/>
</dbReference>
<evidence type="ECO:0000256" key="8">
    <source>
        <dbReference type="SAM" id="Phobius"/>
    </source>
</evidence>
<evidence type="ECO:0000256" key="2">
    <source>
        <dbReference type="ARBA" id="ARBA00009765"/>
    </source>
</evidence>
<keyword evidence="5 8" id="KW-0812">Transmembrane</keyword>
<protein>
    <submittedName>
        <fullName evidence="9">Magnesium transporter</fullName>
    </submittedName>
</protein>
<dbReference type="Gene3D" id="1.20.58.340">
    <property type="entry name" value="Magnesium transport protein CorA, transmembrane region"/>
    <property type="match status" value="1"/>
</dbReference>
<dbReference type="Proteomes" id="UP001261871">
    <property type="component" value="Unassembled WGS sequence"/>
</dbReference>
<keyword evidence="6 8" id="KW-1133">Transmembrane helix</keyword>
<dbReference type="InterPro" id="IPR045861">
    <property type="entry name" value="CorA_cytoplasmic_dom"/>
</dbReference>
<keyword evidence="10" id="KW-1185">Reference proteome</keyword>
<dbReference type="PANTHER" id="PTHR46494">
    <property type="entry name" value="CORA FAMILY METAL ION TRANSPORTER (EUROFUNG)"/>
    <property type="match status" value="1"/>
</dbReference>
<dbReference type="PANTHER" id="PTHR46494:SF1">
    <property type="entry name" value="CORA FAMILY METAL ION TRANSPORTER (EUROFUNG)"/>
    <property type="match status" value="1"/>
</dbReference>
<dbReference type="SUPFAM" id="SSF143865">
    <property type="entry name" value="CorA soluble domain-like"/>
    <property type="match status" value="1"/>
</dbReference>
<evidence type="ECO:0000256" key="7">
    <source>
        <dbReference type="ARBA" id="ARBA00023136"/>
    </source>
</evidence>
<dbReference type="InterPro" id="IPR045863">
    <property type="entry name" value="CorA_TM1_TM2"/>
</dbReference>
<keyword evidence="4" id="KW-1003">Cell membrane</keyword>
<dbReference type="InterPro" id="IPR002523">
    <property type="entry name" value="MgTranspt_CorA/ZnTranspt_ZntB"/>
</dbReference>
<comment type="similarity">
    <text evidence="2">Belongs to the CorA metal ion transporter (MIT) (TC 1.A.35) family.</text>
</comment>
<evidence type="ECO:0000256" key="1">
    <source>
        <dbReference type="ARBA" id="ARBA00004651"/>
    </source>
</evidence>
<keyword evidence="3" id="KW-0813">Transport</keyword>
<dbReference type="Pfam" id="PF01544">
    <property type="entry name" value="CorA"/>
    <property type="match status" value="1"/>
</dbReference>
<evidence type="ECO:0000256" key="6">
    <source>
        <dbReference type="ARBA" id="ARBA00022989"/>
    </source>
</evidence>
<gene>
    <name evidence="9" type="ORF">J2W95_002032</name>
</gene>
<keyword evidence="7 8" id="KW-0472">Membrane</keyword>
<proteinExistence type="inferred from homology"/>